<comment type="caution">
    <text evidence="2">The sequence shown here is derived from an EMBL/GenBank/DDBJ whole genome shotgun (WGS) entry which is preliminary data.</text>
</comment>
<evidence type="ECO:0000256" key="1">
    <source>
        <dbReference type="SAM" id="MobiDB-lite"/>
    </source>
</evidence>
<gene>
    <name evidence="2" type="ORF">FJTKL_05628</name>
</gene>
<sequence>MYVDAWARGRQPVKRQETGEGARSSRDICWLRCSPPVQVRVARRLREGVPRDSVAISPGTSWGVQGRLVCVRRESKRVGVLEVWFRGRGPVERVQSTAGVSRLFSNRETGQVTLVLVWRRRAQERRGRILCGRGMTLNSQSSRPGGAEGFGNVTRAGPGS</sequence>
<accession>A0ABR4DRM6</accession>
<protein>
    <submittedName>
        <fullName evidence="2">Uncharacterized protein</fullName>
    </submittedName>
</protein>
<keyword evidence="3" id="KW-1185">Reference proteome</keyword>
<name>A0ABR4DRM6_9PEZI</name>
<dbReference type="Proteomes" id="UP001600888">
    <property type="component" value="Unassembled WGS sequence"/>
</dbReference>
<evidence type="ECO:0000313" key="2">
    <source>
        <dbReference type="EMBL" id="KAL2273010.1"/>
    </source>
</evidence>
<proteinExistence type="predicted"/>
<dbReference type="EMBL" id="JBAWTH010000203">
    <property type="protein sequence ID" value="KAL2273010.1"/>
    <property type="molecule type" value="Genomic_DNA"/>
</dbReference>
<organism evidence="2 3">
    <name type="scientific">Diaporthe vaccinii</name>
    <dbReference type="NCBI Taxonomy" id="105482"/>
    <lineage>
        <taxon>Eukaryota</taxon>
        <taxon>Fungi</taxon>
        <taxon>Dikarya</taxon>
        <taxon>Ascomycota</taxon>
        <taxon>Pezizomycotina</taxon>
        <taxon>Sordariomycetes</taxon>
        <taxon>Sordariomycetidae</taxon>
        <taxon>Diaporthales</taxon>
        <taxon>Diaporthaceae</taxon>
        <taxon>Diaporthe</taxon>
        <taxon>Diaporthe eres species complex</taxon>
    </lineage>
</organism>
<evidence type="ECO:0000313" key="3">
    <source>
        <dbReference type="Proteomes" id="UP001600888"/>
    </source>
</evidence>
<feature type="region of interest" description="Disordered" evidence="1">
    <location>
        <begin position="135"/>
        <end position="160"/>
    </location>
</feature>
<reference evidence="2 3" key="1">
    <citation type="submission" date="2024-03" db="EMBL/GenBank/DDBJ databases">
        <title>A high-quality draft genome sequence of Diaporthe vaccinii, a causative agent of upright dieback and viscid rot disease in cranberry plants.</title>
        <authorList>
            <person name="Sarrasin M."/>
            <person name="Lang B.F."/>
            <person name="Burger G."/>
        </authorList>
    </citation>
    <scope>NUCLEOTIDE SEQUENCE [LARGE SCALE GENOMIC DNA]</scope>
    <source>
        <strain evidence="2 3">IS7</strain>
    </source>
</reference>